<evidence type="ECO:0000256" key="7">
    <source>
        <dbReference type="ARBA" id="ARBA00022840"/>
    </source>
</evidence>
<keyword evidence="12" id="KW-0963">Cytoplasm</keyword>
<comment type="similarity">
    <text evidence="2 12">Belongs to the AIR synthase family.</text>
</comment>
<keyword evidence="7 12" id="KW-0067">ATP-binding</keyword>
<evidence type="ECO:0000256" key="5">
    <source>
        <dbReference type="ARBA" id="ARBA00022598"/>
    </source>
</evidence>
<reference evidence="15 16" key="1">
    <citation type="submission" date="2016-10" db="EMBL/GenBank/DDBJ databases">
        <authorList>
            <person name="de Groot N.N."/>
        </authorList>
    </citation>
    <scope>NUCLEOTIDE SEQUENCE [LARGE SCALE GENOMIC DNA]</scope>
    <source>
        <strain evidence="15 16">DSM 8423</strain>
    </source>
</reference>
<comment type="pathway">
    <text evidence="1 12">Purine metabolism; IMP biosynthesis via de novo pathway; 5-amino-1-(5-phospho-D-ribosyl)imidazole from N(2)-formyl-N(1)-(5-phospho-D-ribosyl)glycinamide: step 2/2.</text>
</comment>
<evidence type="ECO:0000256" key="4">
    <source>
        <dbReference type="ARBA" id="ARBA00020367"/>
    </source>
</evidence>
<evidence type="ECO:0000256" key="10">
    <source>
        <dbReference type="ARBA" id="ARBA00033093"/>
    </source>
</evidence>
<comment type="subcellular location">
    <subcellularLocation>
        <location evidence="12">Cytoplasm</location>
    </subcellularLocation>
</comment>
<proteinExistence type="inferred from homology"/>
<keyword evidence="5 12" id="KW-0436">Ligase</keyword>
<evidence type="ECO:0000256" key="9">
    <source>
        <dbReference type="ARBA" id="ARBA00032931"/>
    </source>
</evidence>
<dbReference type="FunFam" id="3.90.650.10:FF:000001">
    <property type="entry name" value="Phosphoribosylformylglycinamidine cyclo-ligase"/>
    <property type="match status" value="1"/>
</dbReference>
<dbReference type="Pfam" id="PF00586">
    <property type="entry name" value="AIRS"/>
    <property type="match status" value="1"/>
</dbReference>
<evidence type="ECO:0000259" key="14">
    <source>
        <dbReference type="Pfam" id="PF02769"/>
    </source>
</evidence>
<dbReference type="GO" id="GO:0004641">
    <property type="term" value="F:phosphoribosylformylglycinamidine cyclo-ligase activity"/>
    <property type="evidence" value="ECO:0007669"/>
    <property type="project" value="UniProtKB-UniRule"/>
</dbReference>
<sequence length="347" mass="37770">MDEKASYKDAGVDIDQANLFIKRILPLIKLTSRKEVMNSIGGFGGLFHLDLKKIKDPVLVASTDGVGTKIKIAQMMNKHDTVGIDLVAMSVNDIVVQGAEPLFFLDYIAIGHMDVERNVQLIEGVVAGCQEAGCSLIGGETAEMPGIYAKDEYDLAGFCIGVVENGKIIDGSDIHVGDLVIGIASNGIHSNGYSLVRNVLFEKAGLNVLDHLEGIENSLGEELLRPTRIYVKPILNLIKNFNVKGIVHITGGGFFDNIPRIVPRQCCTAIKKASWPVPPIFNRIQEIGNIEEDEMFRVFNMGIGMMLVVSEKEAGDIMERLNMLGEKAYIIGSIEKAAPEQSSVSLI</sequence>
<dbReference type="STRING" id="43775.SAMN04489760_11088"/>
<dbReference type="PANTHER" id="PTHR10520:SF12">
    <property type="entry name" value="TRIFUNCTIONAL PURINE BIOSYNTHETIC PROTEIN ADENOSINE-3"/>
    <property type="match status" value="1"/>
</dbReference>
<dbReference type="FunFam" id="3.30.1330.10:FF:000001">
    <property type="entry name" value="Phosphoribosylformylglycinamidine cyclo-ligase"/>
    <property type="match status" value="1"/>
</dbReference>
<dbReference type="EMBL" id="FOBS01000010">
    <property type="protein sequence ID" value="SEM32436.1"/>
    <property type="molecule type" value="Genomic_DNA"/>
</dbReference>
<evidence type="ECO:0000256" key="1">
    <source>
        <dbReference type="ARBA" id="ARBA00004686"/>
    </source>
</evidence>
<feature type="domain" description="PurM-like C-terminal" evidence="14">
    <location>
        <begin position="176"/>
        <end position="337"/>
    </location>
</feature>
<dbReference type="CDD" id="cd02196">
    <property type="entry name" value="PurM"/>
    <property type="match status" value="1"/>
</dbReference>
<dbReference type="AlphaFoldDB" id="A0A1H7XF57"/>
<dbReference type="InterPro" id="IPR010918">
    <property type="entry name" value="PurM-like_C_dom"/>
</dbReference>
<dbReference type="Gene3D" id="3.30.1330.10">
    <property type="entry name" value="PurM-like, N-terminal domain"/>
    <property type="match status" value="1"/>
</dbReference>
<comment type="catalytic activity">
    <reaction evidence="11 12">
        <text>2-formamido-N(1)-(5-O-phospho-beta-D-ribosyl)acetamidine + ATP = 5-amino-1-(5-phospho-beta-D-ribosyl)imidazole + ADP + phosphate + H(+)</text>
        <dbReference type="Rhea" id="RHEA:23032"/>
        <dbReference type="ChEBI" id="CHEBI:15378"/>
        <dbReference type="ChEBI" id="CHEBI:30616"/>
        <dbReference type="ChEBI" id="CHEBI:43474"/>
        <dbReference type="ChEBI" id="CHEBI:137981"/>
        <dbReference type="ChEBI" id="CHEBI:147287"/>
        <dbReference type="ChEBI" id="CHEBI:456216"/>
        <dbReference type="EC" id="6.3.3.1"/>
    </reaction>
</comment>
<dbReference type="OrthoDB" id="9777881at2"/>
<feature type="domain" description="PurM-like N-terminal" evidence="13">
    <location>
        <begin position="57"/>
        <end position="163"/>
    </location>
</feature>
<dbReference type="InterPro" id="IPR016188">
    <property type="entry name" value="PurM-like_N"/>
</dbReference>
<dbReference type="Pfam" id="PF02769">
    <property type="entry name" value="AIRS_C"/>
    <property type="match status" value="1"/>
</dbReference>
<evidence type="ECO:0000259" key="13">
    <source>
        <dbReference type="Pfam" id="PF00586"/>
    </source>
</evidence>
<evidence type="ECO:0000313" key="15">
    <source>
        <dbReference type="EMBL" id="SEM32436.1"/>
    </source>
</evidence>
<evidence type="ECO:0000256" key="3">
    <source>
        <dbReference type="ARBA" id="ARBA00013047"/>
    </source>
</evidence>
<accession>A0A1H7XF57</accession>
<evidence type="ECO:0000256" key="6">
    <source>
        <dbReference type="ARBA" id="ARBA00022741"/>
    </source>
</evidence>
<keyword evidence="6 12" id="KW-0547">Nucleotide-binding</keyword>
<dbReference type="GO" id="GO:0005829">
    <property type="term" value="C:cytosol"/>
    <property type="evidence" value="ECO:0007669"/>
    <property type="project" value="TreeGrafter"/>
</dbReference>
<dbReference type="HAMAP" id="MF_00741">
    <property type="entry name" value="AIRS"/>
    <property type="match status" value="1"/>
</dbReference>
<evidence type="ECO:0000256" key="8">
    <source>
        <dbReference type="ARBA" id="ARBA00031908"/>
    </source>
</evidence>
<protein>
    <recommendedName>
        <fullName evidence="4 12">Phosphoribosylformylglycinamidine cyclo-ligase</fullName>
        <ecNumber evidence="3 12">6.3.3.1</ecNumber>
    </recommendedName>
    <alternativeName>
        <fullName evidence="9 12">AIR synthase</fullName>
    </alternativeName>
    <alternativeName>
        <fullName evidence="10 12">AIRS</fullName>
    </alternativeName>
    <alternativeName>
        <fullName evidence="8 12">Phosphoribosyl-aminoimidazole synthetase</fullName>
    </alternativeName>
</protein>
<evidence type="ECO:0000256" key="11">
    <source>
        <dbReference type="ARBA" id="ARBA00049057"/>
    </source>
</evidence>
<keyword evidence="16" id="KW-1185">Reference proteome</keyword>
<dbReference type="SUPFAM" id="SSF55326">
    <property type="entry name" value="PurM N-terminal domain-like"/>
    <property type="match status" value="1"/>
</dbReference>
<dbReference type="InterPro" id="IPR004733">
    <property type="entry name" value="PurM_cligase"/>
</dbReference>
<dbReference type="GO" id="GO:0005524">
    <property type="term" value="F:ATP binding"/>
    <property type="evidence" value="ECO:0007669"/>
    <property type="project" value="UniProtKB-KW"/>
</dbReference>
<dbReference type="UniPathway" id="UPA00074">
    <property type="reaction ID" value="UER00129"/>
</dbReference>
<dbReference type="Gene3D" id="3.90.650.10">
    <property type="entry name" value="PurM-like C-terminal domain"/>
    <property type="match status" value="1"/>
</dbReference>
<dbReference type="Proteomes" id="UP000198744">
    <property type="component" value="Unassembled WGS sequence"/>
</dbReference>
<dbReference type="PANTHER" id="PTHR10520">
    <property type="entry name" value="TRIFUNCTIONAL PURINE BIOSYNTHETIC PROTEIN ADENOSINE-3-RELATED"/>
    <property type="match status" value="1"/>
</dbReference>
<dbReference type="GO" id="GO:0004637">
    <property type="term" value="F:phosphoribosylamine-glycine ligase activity"/>
    <property type="evidence" value="ECO:0007669"/>
    <property type="project" value="TreeGrafter"/>
</dbReference>
<dbReference type="InterPro" id="IPR036921">
    <property type="entry name" value="PurM-like_N_sf"/>
</dbReference>
<dbReference type="RefSeq" id="WP_093883317.1">
    <property type="nucleotide sequence ID" value="NZ_FOBS01000010.1"/>
</dbReference>
<keyword evidence="12" id="KW-0658">Purine biosynthesis</keyword>
<organism evidence="15 16">
    <name type="scientific">Syntrophus gentianae</name>
    <dbReference type="NCBI Taxonomy" id="43775"/>
    <lineage>
        <taxon>Bacteria</taxon>
        <taxon>Pseudomonadati</taxon>
        <taxon>Thermodesulfobacteriota</taxon>
        <taxon>Syntrophia</taxon>
        <taxon>Syntrophales</taxon>
        <taxon>Syntrophaceae</taxon>
        <taxon>Syntrophus</taxon>
    </lineage>
</organism>
<dbReference type="GO" id="GO:0006189">
    <property type="term" value="P:'de novo' IMP biosynthetic process"/>
    <property type="evidence" value="ECO:0007669"/>
    <property type="project" value="UniProtKB-UniRule"/>
</dbReference>
<evidence type="ECO:0000256" key="2">
    <source>
        <dbReference type="ARBA" id="ARBA00010280"/>
    </source>
</evidence>
<dbReference type="SUPFAM" id="SSF56042">
    <property type="entry name" value="PurM C-terminal domain-like"/>
    <property type="match status" value="1"/>
</dbReference>
<gene>
    <name evidence="12" type="primary">purM</name>
    <name evidence="15" type="ORF">SAMN04489760_11088</name>
</gene>
<dbReference type="GO" id="GO:0046084">
    <property type="term" value="P:adenine biosynthetic process"/>
    <property type="evidence" value="ECO:0007669"/>
    <property type="project" value="TreeGrafter"/>
</dbReference>
<dbReference type="InterPro" id="IPR036676">
    <property type="entry name" value="PurM-like_C_sf"/>
</dbReference>
<dbReference type="EC" id="6.3.3.1" evidence="3 12"/>
<dbReference type="NCBIfam" id="TIGR00878">
    <property type="entry name" value="purM"/>
    <property type="match status" value="1"/>
</dbReference>
<name>A0A1H7XF57_9BACT</name>
<evidence type="ECO:0000256" key="12">
    <source>
        <dbReference type="HAMAP-Rule" id="MF_00741"/>
    </source>
</evidence>
<evidence type="ECO:0000313" key="16">
    <source>
        <dbReference type="Proteomes" id="UP000198744"/>
    </source>
</evidence>